<keyword evidence="2" id="KW-1185">Reference proteome</keyword>
<accession>H0I387</accession>
<name>H0I387_9HYPH</name>
<gene>
    <name evidence="1" type="ORF">MAXJ12_34744</name>
</gene>
<dbReference type="Proteomes" id="UP000003250">
    <property type="component" value="Unassembled WGS sequence"/>
</dbReference>
<dbReference type="AlphaFoldDB" id="H0I387"/>
<protein>
    <submittedName>
        <fullName evidence="1">Uncharacterized protein</fullName>
    </submittedName>
</protein>
<dbReference type="EMBL" id="AHAM01000316">
    <property type="protein sequence ID" value="EHK52549.1"/>
    <property type="molecule type" value="Genomic_DNA"/>
</dbReference>
<reference evidence="1 2" key="1">
    <citation type="journal article" date="2012" name="J. Bacteriol.">
        <title>Draft Genome Sequence of Mesorhizobium alhagi CCNWXJ12-2T, a Novel Salt-Resistant Species Isolated from the Desert of Northwestern China.</title>
        <authorList>
            <person name="Zhou M."/>
            <person name="Chen W."/>
            <person name="Chen H."/>
            <person name="Wei G."/>
        </authorList>
    </citation>
    <scope>NUCLEOTIDE SEQUENCE [LARGE SCALE GENOMIC DNA]</scope>
    <source>
        <strain evidence="1 2">CCNWXJ12-2</strain>
    </source>
</reference>
<proteinExistence type="predicted"/>
<evidence type="ECO:0000313" key="1">
    <source>
        <dbReference type="EMBL" id="EHK52549.1"/>
    </source>
</evidence>
<sequence>MACGSDPLFLSDLHPGGRQQDQSLEELAMLSAMFRRVPKRLPSLMSFPVIAVVEEVDSPSKHI</sequence>
<organism evidence="1 2">
    <name type="scientific">Mesorhizobium alhagi CCNWXJ12-2</name>
    <dbReference type="NCBI Taxonomy" id="1107882"/>
    <lineage>
        <taxon>Bacteria</taxon>
        <taxon>Pseudomonadati</taxon>
        <taxon>Pseudomonadota</taxon>
        <taxon>Alphaproteobacteria</taxon>
        <taxon>Hyphomicrobiales</taxon>
        <taxon>Phyllobacteriaceae</taxon>
        <taxon>Allomesorhizobium</taxon>
    </lineage>
</organism>
<evidence type="ECO:0000313" key="2">
    <source>
        <dbReference type="Proteomes" id="UP000003250"/>
    </source>
</evidence>